<evidence type="ECO:0000313" key="2">
    <source>
        <dbReference type="EMBL" id="AXV09683.1"/>
    </source>
</evidence>
<name>A0A346Y5D6_9ACTN</name>
<organism evidence="2 3">
    <name type="scientific">Euzebya pacifica</name>
    <dbReference type="NCBI Taxonomy" id="1608957"/>
    <lineage>
        <taxon>Bacteria</taxon>
        <taxon>Bacillati</taxon>
        <taxon>Actinomycetota</taxon>
        <taxon>Nitriliruptoria</taxon>
        <taxon>Euzebyales</taxon>
    </lineage>
</organism>
<keyword evidence="3" id="KW-1185">Reference proteome</keyword>
<evidence type="ECO:0000256" key="1">
    <source>
        <dbReference type="SAM" id="SignalP"/>
    </source>
</evidence>
<reference evidence="2 3" key="1">
    <citation type="submission" date="2018-09" db="EMBL/GenBank/DDBJ databases">
        <title>Complete genome sequence of Euzebya sp. DY32-46 isolated from seawater of Pacific Ocean.</title>
        <authorList>
            <person name="Xu L."/>
            <person name="Wu Y.-H."/>
            <person name="Xu X.-W."/>
        </authorList>
    </citation>
    <scope>NUCLEOTIDE SEQUENCE [LARGE SCALE GENOMIC DNA]</scope>
    <source>
        <strain evidence="2 3">DY32-46</strain>
    </source>
</reference>
<feature type="chain" id="PRO_5039605182" evidence="1">
    <location>
        <begin position="19"/>
        <end position="290"/>
    </location>
</feature>
<dbReference type="OrthoDB" id="9806701at2"/>
<proteinExistence type="predicted"/>
<dbReference type="Proteomes" id="UP000264006">
    <property type="component" value="Chromosome"/>
</dbReference>
<dbReference type="AlphaFoldDB" id="A0A346Y5D6"/>
<dbReference type="KEGG" id="euz:DVS28_a5026"/>
<evidence type="ECO:0000313" key="3">
    <source>
        <dbReference type="Proteomes" id="UP000264006"/>
    </source>
</evidence>
<gene>
    <name evidence="2" type="ORF">DVS28_a5026</name>
</gene>
<sequence>MCALAATLLITVLVPAGAQPASYGSEVIAGTIGEQSDSEGTRRYRAFVGNPAPAGYDHWYMWGSPYVETASPETTPVTLTGTLDLGDVRFANGEGGAVGLYEVATLAAGERTDRYAVFLYVAPRNNGTNIDVGISDGRGPSGEYVQRFVRLDATDLADATVYDVTFTVDGQADPASCASHIADIPTADGCATLTINGQTITDSYGTITTGAPEDVELDSGAHPGEYFFYADVAELREVGSGIGYQLTVEPTVIPQPTSKDDCKKGGYADYGFSNQGQCIRYVNTGEDSRT</sequence>
<accession>A0A346Y5D6</accession>
<dbReference type="EMBL" id="CP031165">
    <property type="protein sequence ID" value="AXV09683.1"/>
    <property type="molecule type" value="Genomic_DNA"/>
</dbReference>
<protein>
    <submittedName>
        <fullName evidence="2">Uncharacterized protein</fullName>
    </submittedName>
</protein>
<feature type="signal peptide" evidence="1">
    <location>
        <begin position="1"/>
        <end position="18"/>
    </location>
</feature>
<keyword evidence="1" id="KW-0732">Signal</keyword>